<dbReference type="VEuPathDB" id="FungiDB:F503_01742"/>
<keyword evidence="7" id="KW-1185">Reference proteome</keyword>
<evidence type="ECO:0000313" key="6">
    <source>
        <dbReference type="EMBL" id="EPE03852.1"/>
    </source>
</evidence>
<dbReference type="PANTHER" id="PTHR23023">
    <property type="entry name" value="DIMETHYLANILINE MONOOXYGENASE"/>
    <property type="match status" value="1"/>
</dbReference>
<dbReference type="GO" id="GO:0050660">
    <property type="term" value="F:flavin adenine dinucleotide binding"/>
    <property type="evidence" value="ECO:0007669"/>
    <property type="project" value="InterPro"/>
</dbReference>
<protein>
    <submittedName>
        <fullName evidence="6">Dimethylaniline monooxygenase</fullName>
    </submittedName>
</protein>
<dbReference type="SUPFAM" id="SSF51905">
    <property type="entry name" value="FAD/NAD(P)-binding domain"/>
    <property type="match status" value="2"/>
</dbReference>
<gene>
    <name evidence="6" type="ORF">F503_01742</name>
</gene>
<dbReference type="Gene3D" id="3.50.50.60">
    <property type="entry name" value="FAD/NAD(P)-binding domain"/>
    <property type="match status" value="2"/>
</dbReference>
<dbReference type="OrthoDB" id="66881at2759"/>
<evidence type="ECO:0000256" key="3">
    <source>
        <dbReference type="ARBA" id="ARBA00022827"/>
    </source>
</evidence>
<dbReference type="GO" id="GO:0004499">
    <property type="term" value="F:N,N-dimethylaniline monooxygenase activity"/>
    <property type="evidence" value="ECO:0007669"/>
    <property type="project" value="InterPro"/>
</dbReference>
<dbReference type="Pfam" id="PF00743">
    <property type="entry name" value="FMO-like"/>
    <property type="match status" value="2"/>
</dbReference>
<comment type="similarity">
    <text evidence="1">Belongs to the FMO family.</text>
</comment>
<accession>S3BTR2</accession>
<keyword evidence="2" id="KW-0285">Flavoprotein</keyword>
<dbReference type="Proteomes" id="UP000016923">
    <property type="component" value="Unassembled WGS sequence"/>
</dbReference>
<keyword evidence="4" id="KW-0521">NADP</keyword>
<dbReference type="OMA" id="LYQHVVW"/>
<dbReference type="InterPro" id="IPR020946">
    <property type="entry name" value="Flavin_mOase-like"/>
</dbReference>
<keyword evidence="5" id="KW-0560">Oxidoreductase</keyword>
<dbReference type="PIRSF" id="PIRSF000332">
    <property type="entry name" value="FMO"/>
    <property type="match status" value="1"/>
</dbReference>
<dbReference type="AlphaFoldDB" id="S3BTR2"/>
<evidence type="ECO:0000256" key="5">
    <source>
        <dbReference type="ARBA" id="ARBA00023002"/>
    </source>
</evidence>
<proteinExistence type="inferred from homology"/>
<reference evidence="6 7" key="1">
    <citation type="journal article" date="2013" name="BMC Genomics">
        <title>The genome and transcriptome of the pine saprophyte Ophiostoma piceae, and a comparison with the bark beetle-associated pine pathogen Grosmannia clavigera.</title>
        <authorList>
            <person name="Haridas S."/>
            <person name="Wang Y."/>
            <person name="Lim L."/>
            <person name="Massoumi Alamouti S."/>
            <person name="Jackman S."/>
            <person name="Docking R."/>
            <person name="Robertson G."/>
            <person name="Birol I."/>
            <person name="Bohlmann J."/>
            <person name="Breuil C."/>
        </authorList>
    </citation>
    <scope>NUCLEOTIDE SEQUENCE [LARGE SCALE GENOMIC DNA]</scope>
    <source>
        <strain evidence="6 7">UAMH 11346</strain>
    </source>
</reference>
<dbReference type="eggNOG" id="KOG1399">
    <property type="taxonomic scope" value="Eukaryota"/>
</dbReference>
<dbReference type="InterPro" id="IPR050346">
    <property type="entry name" value="FMO-like"/>
</dbReference>
<dbReference type="InterPro" id="IPR000960">
    <property type="entry name" value="Flavin_mOase"/>
</dbReference>
<dbReference type="STRING" id="1262450.S3BTR2"/>
<dbReference type="EMBL" id="KE148164">
    <property type="protein sequence ID" value="EPE03852.1"/>
    <property type="molecule type" value="Genomic_DNA"/>
</dbReference>
<evidence type="ECO:0000256" key="1">
    <source>
        <dbReference type="ARBA" id="ARBA00009183"/>
    </source>
</evidence>
<dbReference type="InterPro" id="IPR036188">
    <property type="entry name" value="FAD/NAD-bd_sf"/>
</dbReference>
<name>S3BTR2_OPHP1</name>
<evidence type="ECO:0000256" key="4">
    <source>
        <dbReference type="ARBA" id="ARBA00022857"/>
    </source>
</evidence>
<sequence>MAPIKRVAVIGAGPSGAIAVEALFGEKTFDVIRGFERREGPGGCWIGDLSPPAHLTNLEALAKRAGDPPLAIPSELPATTSPTDQPRFAESSIYPYLETNVDIVAMSFSQEPIQGEPSAWSIERHGASTPFRPWTALRSYVASFLEKPEHKGVFSYNTTVEKAEKIGEEWKLTLRRPGAAGDEWWSETFDAVVVASGHFSVPYVPAIEGLAEYEARGPGRVLHSKQFRGRDAYAGKTVVVVGASVSAADIAADLVGTAKGPIHAVVRGHTTNTFFGDIAFEHPGIAQQVSISRIEPETGDVHFIDGTVVKGVDAFVFGTGYTWTLPFLPDVTIRNNRVHGLYQHVVWQHDPTLLFVGAVGAGLTFKIFEWQAVYAARLLSGRAQAPSLEVMKQWEVERIAARSDGPSFTVIHPDFEEYFEALRTLSGDGGGVGRPLPPFEHRWFQAFMDGHELRKAMWRRNNEKARAELEASS</sequence>
<keyword evidence="6" id="KW-0503">Monooxygenase</keyword>
<dbReference type="GO" id="GO:0050661">
    <property type="term" value="F:NADP binding"/>
    <property type="evidence" value="ECO:0007669"/>
    <property type="project" value="InterPro"/>
</dbReference>
<evidence type="ECO:0000256" key="2">
    <source>
        <dbReference type="ARBA" id="ARBA00022630"/>
    </source>
</evidence>
<evidence type="ECO:0000313" key="7">
    <source>
        <dbReference type="Proteomes" id="UP000016923"/>
    </source>
</evidence>
<organism evidence="6 7">
    <name type="scientific">Ophiostoma piceae (strain UAMH 11346)</name>
    <name type="common">Sap stain fungus</name>
    <dbReference type="NCBI Taxonomy" id="1262450"/>
    <lineage>
        <taxon>Eukaryota</taxon>
        <taxon>Fungi</taxon>
        <taxon>Dikarya</taxon>
        <taxon>Ascomycota</taxon>
        <taxon>Pezizomycotina</taxon>
        <taxon>Sordariomycetes</taxon>
        <taxon>Sordariomycetidae</taxon>
        <taxon>Ophiostomatales</taxon>
        <taxon>Ophiostomataceae</taxon>
        <taxon>Ophiostoma</taxon>
    </lineage>
</organism>
<keyword evidence="3" id="KW-0274">FAD</keyword>
<dbReference type="HOGENOM" id="CLU_006909_5_3_1"/>